<dbReference type="Pfam" id="PF04014">
    <property type="entry name" value="MazE_antitoxin"/>
    <property type="match status" value="1"/>
</dbReference>
<dbReference type="InterPro" id="IPR037914">
    <property type="entry name" value="SpoVT-AbrB_sf"/>
</dbReference>
<keyword evidence="3" id="KW-0238">DNA-binding</keyword>
<feature type="compositionally biased region" description="Basic and acidic residues" evidence="1">
    <location>
        <begin position="64"/>
        <end position="82"/>
    </location>
</feature>
<keyword evidence="4" id="KW-1185">Reference proteome</keyword>
<evidence type="ECO:0000259" key="2">
    <source>
        <dbReference type="PROSITE" id="PS51740"/>
    </source>
</evidence>
<name>A0A7T3KUG5_9EURY</name>
<proteinExistence type="predicted"/>
<dbReference type="GeneID" id="60589504"/>
<dbReference type="PROSITE" id="PS51740">
    <property type="entry name" value="SPOVT_ABRB"/>
    <property type="match status" value="1"/>
</dbReference>
<dbReference type="SMART" id="SM00966">
    <property type="entry name" value="SpoVT_AbrB"/>
    <property type="match status" value="1"/>
</dbReference>
<feature type="domain" description="SpoVT-AbrB" evidence="2">
    <location>
        <begin position="4"/>
        <end position="49"/>
    </location>
</feature>
<dbReference type="AlphaFoldDB" id="A0A7T3KUG5"/>
<dbReference type="CDD" id="cd16320">
    <property type="entry name" value="MraZ_N"/>
    <property type="match status" value="1"/>
</dbReference>
<dbReference type="Proteomes" id="UP000595001">
    <property type="component" value="Chromosome"/>
</dbReference>
<evidence type="ECO:0000256" key="1">
    <source>
        <dbReference type="SAM" id="MobiDB-lite"/>
    </source>
</evidence>
<dbReference type="InterPro" id="IPR052975">
    <property type="entry name" value="Repressor-like_regulatory"/>
</dbReference>
<dbReference type="InterPro" id="IPR035642">
    <property type="entry name" value="MraZ_N"/>
</dbReference>
<dbReference type="SUPFAM" id="SSF89447">
    <property type="entry name" value="AbrB/MazE/MraZ-like"/>
    <property type="match status" value="1"/>
</dbReference>
<evidence type="ECO:0000313" key="4">
    <source>
        <dbReference type="Proteomes" id="UP000595001"/>
    </source>
</evidence>
<dbReference type="NCBIfam" id="TIGR01439">
    <property type="entry name" value="lp_hng_hel_AbrB"/>
    <property type="match status" value="1"/>
</dbReference>
<feature type="region of interest" description="Disordered" evidence="1">
    <location>
        <begin position="64"/>
        <end position="88"/>
    </location>
</feature>
<dbReference type="OrthoDB" id="87832at2157"/>
<dbReference type="GO" id="GO:0003677">
    <property type="term" value="F:DNA binding"/>
    <property type="evidence" value="ECO:0007669"/>
    <property type="project" value="UniProtKB-KW"/>
</dbReference>
<dbReference type="RefSeq" id="WP_198060565.1">
    <property type="nucleotide sequence ID" value="NZ_CP065856.1"/>
</dbReference>
<dbReference type="PANTHER" id="PTHR34860">
    <property type="entry name" value="REPRESSOR-LIKE PROTEIN SSO7C3"/>
    <property type="match status" value="1"/>
</dbReference>
<sequence>MGTSEDRRVDEKGRVTIPKSIREALQIDPGEEVAVELADDRIVIRNRISREQLVERLEGCVSEETRADDADRIDPDDLKADWTSDLPN</sequence>
<dbReference type="EMBL" id="CP065856">
    <property type="protein sequence ID" value="QPV61740.1"/>
    <property type="molecule type" value="Genomic_DNA"/>
</dbReference>
<dbReference type="KEGG" id="hlt:I7X12_13385"/>
<evidence type="ECO:0000313" key="3">
    <source>
        <dbReference type="EMBL" id="QPV61740.1"/>
    </source>
</evidence>
<accession>A0A7T3KUG5</accession>
<reference evidence="3 4" key="1">
    <citation type="submission" date="2020-12" db="EMBL/GenBank/DDBJ databases">
        <title>Halosimplex halophilum sp. nov. and Halosimplex salinum sp. nov., two new members of the genus Halosimplex.</title>
        <authorList>
            <person name="Cui H.L."/>
        </authorList>
    </citation>
    <scope>NUCLEOTIDE SEQUENCE [LARGE SCALE GENOMIC DNA]</scope>
    <source>
        <strain evidence="3 4">YGH94</strain>
    </source>
</reference>
<gene>
    <name evidence="3" type="ORF">I7X12_13385</name>
</gene>
<organism evidence="3 4">
    <name type="scientific">Halosimplex litoreum</name>
    <dbReference type="NCBI Taxonomy" id="1198301"/>
    <lineage>
        <taxon>Archaea</taxon>
        <taxon>Methanobacteriati</taxon>
        <taxon>Methanobacteriota</taxon>
        <taxon>Stenosarchaea group</taxon>
        <taxon>Halobacteria</taxon>
        <taxon>Halobacteriales</taxon>
        <taxon>Haloarculaceae</taxon>
        <taxon>Halosimplex</taxon>
    </lineage>
</organism>
<dbReference type="InterPro" id="IPR007159">
    <property type="entry name" value="SpoVT-AbrB_dom"/>
</dbReference>
<dbReference type="Gene3D" id="2.10.260.10">
    <property type="match status" value="1"/>
</dbReference>
<protein>
    <submittedName>
        <fullName evidence="3">AbrB/MazE/SpoVT family DNA-binding domain-containing protein</fullName>
    </submittedName>
</protein>
<dbReference type="PANTHER" id="PTHR34860:SF6">
    <property type="entry name" value="REPRESSOR-LIKE PROTEIN SSO7C3"/>
    <property type="match status" value="1"/>
</dbReference>